<evidence type="ECO:0000256" key="5">
    <source>
        <dbReference type="ARBA" id="ARBA00023163"/>
    </source>
</evidence>
<dbReference type="PANTHER" id="PTHR19376">
    <property type="entry name" value="DNA-DIRECTED RNA POLYMERASE"/>
    <property type="match status" value="1"/>
</dbReference>
<dbReference type="GO" id="GO:0000428">
    <property type="term" value="C:DNA-directed RNA polymerase complex"/>
    <property type="evidence" value="ECO:0007669"/>
    <property type="project" value="UniProtKB-KW"/>
</dbReference>
<sequence>MLKNKLNEYIKIKMASPEKIIKNSQRTLPNGQIIGEIKKSETINYKTLRPQIGGLFCEQIFGPIKDWECQCGKYKKIQHKNSFDRTNKIIICQRCKVEIIKSRIRRYRLGFIKLQTPIVHIWYIKNIPSYISILLDEKAQNLEKILYFQAYIKLENNIKHNKTNWNYYKWYYSKSLTMNLKNKEKFKFSSGAEAIQELLIKLDIKKIADQISNEITLFDQNVKSTQKKTYLNTKKKQIRKLRLINYLIKEKNKPEWMVLNYLPVLPPDLRPMLITKGGLATSDLNDLYKKIISRNNRLLFLTKMLAPEILIRNEKRLIQESVDALINNGKKGKIILDNNRPLKSLSNNIQGKKGRFRQNLLGKRVNYSARSVIIVEPKLKLYECGLPFEIGIELFQPFIIQKLIQLQLTKNIRTAKIKIKYNKNIVKEILELLIKGHPVLLNRAPTLHRLGMQAFQPKINFGKAIQIHPLVCNAFNADFDGDQMAVHLPITLEAQTEARILMVAANNWISPATSQPVITLSQDMILGSHFLTTENLSFYHLIEKIKIFHTINDALSNYEHGQVYLHSFIWIKLEKNKKLLKKTRNFIKINKINKKLNSRKSNSTFKYIRTTSGRILFNQIIKNFI</sequence>
<dbReference type="EC" id="2.7.7.6" evidence="7"/>
<evidence type="ECO:0000256" key="3">
    <source>
        <dbReference type="ARBA" id="ARBA00022679"/>
    </source>
</evidence>
<feature type="domain" description="RNA polymerase N-terminal" evidence="8">
    <location>
        <begin position="255"/>
        <end position="532"/>
    </location>
</feature>
<dbReference type="InterPro" id="IPR045867">
    <property type="entry name" value="DNA-dir_RpoC_beta_prime"/>
</dbReference>
<keyword evidence="4 7" id="KW-0548">Nucleotidyltransferase</keyword>
<proteinExistence type="inferred from homology"/>
<evidence type="ECO:0000256" key="4">
    <source>
        <dbReference type="ARBA" id="ARBA00022695"/>
    </source>
</evidence>
<reference evidence="9" key="2">
    <citation type="journal article" date="2022" name="Mol. Phylogenet. Evol.">
        <title>Maturyoshka: A maturase inside a maturase, and other peculiarities of the novel chloroplast genomes of marine euglenophytes.</title>
        <authorList>
            <person name="Maciszewski K."/>
            <person name="Dabbagh N."/>
            <person name="Preisfeld A."/>
            <person name="Karnkowska A."/>
        </authorList>
    </citation>
    <scope>NUCLEOTIDE SEQUENCE</scope>
</reference>
<evidence type="ECO:0000313" key="9">
    <source>
        <dbReference type="EMBL" id="UXD06228.1"/>
    </source>
</evidence>
<dbReference type="SMART" id="SM00663">
    <property type="entry name" value="RPOLA_N"/>
    <property type="match status" value="1"/>
</dbReference>
<dbReference type="Gene3D" id="1.10.40.90">
    <property type="match status" value="1"/>
</dbReference>
<dbReference type="AlphaFoldDB" id="A0A977K7W8"/>
<dbReference type="GO" id="GO:0003677">
    <property type="term" value="F:DNA binding"/>
    <property type="evidence" value="ECO:0007669"/>
    <property type="project" value="InterPro"/>
</dbReference>
<dbReference type="InterPro" id="IPR007080">
    <property type="entry name" value="RNA_pol_Rpb1_1"/>
</dbReference>
<name>A0A977K7W8_9EUGL</name>
<dbReference type="InterPro" id="IPR042102">
    <property type="entry name" value="RNA_pol_Rpb1_3_sf"/>
</dbReference>
<dbReference type="Pfam" id="PF00623">
    <property type="entry name" value="RNA_pol_Rpb1_2"/>
    <property type="match status" value="1"/>
</dbReference>
<dbReference type="PANTHER" id="PTHR19376:SF54">
    <property type="entry name" value="DNA-DIRECTED RNA POLYMERASE SUBUNIT BETA"/>
    <property type="match status" value="1"/>
</dbReference>
<comment type="catalytic activity">
    <reaction evidence="6 7">
        <text>RNA(n) + a ribonucleoside 5'-triphosphate = RNA(n+1) + diphosphate</text>
        <dbReference type="Rhea" id="RHEA:21248"/>
        <dbReference type="Rhea" id="RHEA-COMP:14527"/>
        <dbReference type="Rhea" id="RHEA-COMP:17342"/>
        <dbReference type="ChEBI" id="CHEBI:33019"/>
        <dbReference type="ChEBI" id="CHEBI:61557"/>
        <dbReference type="ChEBI" id="CHEBI:140395"/>
        <dbReference type="EC" id="2.7.7.6"/>
    </reaction>
</comment>
<organism evidence="9">
    <name type="scientific">Eutreptia sp. CCAC 1914B</name>
    <dbReference type="NCBI Taxonomy" id="2979827"/>
    <lineage>
        <taxon>Eukaryota</taxon>
        <taxon>Discoba</taxon>
        <taxon>Euglenozoa</taxon>
        <taxon>Euglenida</taxon>
        <taxon>Spirocuta</taxon>
        <taxon>Euglenophyceae</taxon>
        <taxon>Eutreptiales</taxon>
        <taxon>Eutreptiaceae</taxon>
        <taxon>Eutreptia</taxon>
    </lineage>
</organism>
<dbReference type="GO" id="GO:0006351">
    <property type="term" value="P:DNA-templated transcription"/>
    <property type="evidence" value="ECO:0007669"/>
    <property type="project" value="InterPro"/>
</dbReference>
<keyword evidence="2 7" id="KW-0240">DNA-directed RNA polymerase</keyword>
<dbReference type="EMBL" id="OK136183">
    <property type="protein sequence ID" value="UXD06228.1"/>
    <property type="molecule type" value="Genomic_DNA"/>
</dbReference>
<dbReference type="Gene3D" id="2.40.40.20">
    <property type="match status" value="1"/>
</dbReference>
<comment type="function">
    <text evidence="1 7">DNA-dependent RNA polymerase catalyzes the transcription of DNA into RNA using the four ribonucleoside triphosphates as substrates.</text>
</comment>
<keyword evidence="9" id="KW-0934">Plastid</keyword>
<evidence type="ECO:0000259" key="8">
    <source>
        <dbReference type="SMART" id="SM00663"/>
    </source>
</evidence>
<reference evidence="9" key="1">
    <citation type="submission" date="2021-09" db="EMBL/GenBank/DDBJ databases">
        <authorList>
            <person name="Maciszewski K."/>
            <person name="Dabbagh N."/>
            <person name="Preisfeld A."/>
            <person name="Karnkowska A."/>
        </authorList>
    </citation>
    <scope>NUCLEOTIDE SEQUENCE</scope>
</reference>
<evidence type="ECO:0000256" key="6">
    <source>
        <dbReference type="ARBA" id="ARBA00048552"/>
    </source>
</evidence>
<comment type="similarity">
    <text evidence="7">Belongs to the RNA polymerase beta' chain family.</text>
</comment>
<accession>A0A977K7W8</accession>
<geneLocation type="chloroplast" evidence="9"/>
<dbReference type="Pfam" id="PF04983">
    <property type="entry name" value="RNA_pol_Rpb1_3"/>
    <property type="match status" value="1"/>
</dbReference>
<dbReference type="Gene3D" id="1.10.274.100">
    <property type="entry name" value="RNA polymerase Rpb1, domain 3"/>
    <property type="match status" value="1"/>
</dbReference>
<dbReference type="InterPro" id="IPR007066">
    <property type="entry name" value="RNA_pol_Rpb1_3"/>
</dbReference>
<evidence type="ECO:0000256" key="7">
    <source>
        <dbReference type="RuleBase" id="RU004279"/>
    </source>
</evidence>
<keyword evidence="9" id="KW-0150">Chloroplast</keyword>
<protein>
    <recommendedName>
        <fullName evidence="7">DNA-directed RNA polymerase subunit</fullName>
        <ecNumber evidence="7">2.7.7.6</ecNumber>
    </recommendedName>
</protein>
<dbReference type="SUPFAM" id="SSF64484">
    <property type="entry name" value="beta and beta-prime subunits of DNA dependent RNA-polymerase"/>
    <property type="match status" value="1"/>
</dbReference>
<dbReference type="Pfam" id="PF04997">
    <property type="entry name" value="RNA_pol_Rpb1_1"/>
    <property type="match status" value="1"/>
</dbReference>
<dbReference type="InterPro" id="IPR044893">
    <property type="entry name" value="RNA_pol_Rpb1_clamp_domain"/>
</dbReference>
<keyword evidence="5 7" id="KW-0804">Transcription</keyword>
<keyword evidence="3 7" id="KW-0808">Transferase</keyword>
<dbReference type="Gene3D" id="4.10.860.120">
    <property type="entry name" value="RNA polymerase II, clamp domain"/>
    <property type="match status" value="1"/>
</dbReference>
<dbReference type="InterPro" id="IPR006592">
    <property type="entry name" value="RNA_pol_N"/>
</dbReference>
<evidence type="ECO:0000256" key="1">
    <source>
        <dbReference type="ARBA" id="ARBA00004026"/>
    </source>
</evidence>
<dbReference type="InterPro" id="IPR000722">
    <property type="entry name" value="RNA_pol_asu"/>
</dbReference>
<evidence type="ECO:0000256" key="2">
    <source>
        <dbReference type="ARBA" id="ARBA00022478"/>
    </source>
</evidence>
<dbReference type="GO" id="GO:0003899">
    <property type="term" value="F:DNA-directed RNA polymerase activity"/>
    <property type="evidence" value="ECO:0007669"/>
    <property type="project" value="UniProtKB-EC"/>
</dbReference>